<evidence type="ECO:0000313" key="7">
    <source>
        <dbReference type="Proteomes" id="UP000193420"/>
    </source>
</evidence>
<dbReference type="GO" id="GO:0003677">
    <property type="term" value="F:DNA binding"/>
    <property type="evidence" value="ECO:0007669"/>
    <property type="project" value="UniProtKB-KW"/>
</dbReference>
<dbReference type="PROSITE" id="PS51077">
    <property type="entry name" value="HTH_ICLR"/>
    <property type="match status" value="1"/>
</dbReference>
<dbReference type="SUPFAM" id="SSF55781">
    <property type="entry name" value="GAF domain-like"/>
    <property type="match status" value="1"/>
</dbReference>
<evidence type="ECO:0000256" key="3">
    <source>
        <dbReference type="ARBA" id="ARBA00023163"/>
    </source>
</evidence>
<dbReference type="InterPro" id="IPR050707">
    <property type="entry name" value="HTH_MetabolicPath_Reg"/>
</dbReference>
<evidence type="ECO:0000256" key="2">
    <source>
        <dbReference type="ARBA" id="ARBA00023125"/>
    </source>
</evidence>
<keyword evidence="1" id="KW-0805">Transcription regulation</keyword>
<dbReference type="GO" id="GO:0045892">
    <property type="term" value="P:negative regulation of DNA-templated transcription"/>
    <property type="evidence" value="ECO:0007669"/>
    <property type="project" value="TreeGrafter"/>
</dbReference>
<feature type="domain" description="HTH iclR-type" evidence="4">
    <location>
        <begin position="17"/>
        <end position="79"/>
    </location>
</feature>
<dbReference type="PROSITE" id="PS51078">
    <property type="entry name" value="ICLR_ED"/>
    <property type="match status" value="1"/>
</dbReference>
<evidence type="ECO:0000259" key="4">
    <source>
        <dbReference type="PROSITE" id="PS51077"/>
    </source>
</evidence>
<dbReference type="SMART" id="SM00346">
    <property type="entry name" value="HTH_ICLR"/>
    <property type="match status" value="1"/>
</dbReference>
<dbReference type="EMBL" id="FXAO01000006">
    <property type="protein sequence ID" value="SMG40994.1"/>
    <property type="molecule type" value="Genomic_DNA"/>
</dbReference>
<dbReference type="Gene3D" id="3.30.450.40">
    <property type="match status" value="1"/>
</dbReference>
<proteinExistence type="predicted"/>
<keyword evidence="3" id="KW-0804">Transcription</keyword>
<dbReference type="STRING" id="188872.SAMN03080602_02932"/>
<dbReference type="InterPro" id="IPR005471">
    <property type="entry name" value="Tscrpt_reg_IclR_N"/>
</dbReference>
<dbReference type="Proteomes" id="UP000193420">
    <property type="component" value="Unassembled WGS sequence"/>
</dbReference>
<dbReference type="InterPro" id="IPR036388">
    <property type="entry name" value="WH-like_DNA-bd_sf"/>
</dbReference>
<protein>
    <submittedName>
        <fullName evidence="6">Transcriptional regulator, IclR family</fullName>
    </submittedName>
</protein>
<dbReference type="Gene3D" id="1.10.10.10">
    <property type="entry name" value="Winged helix-like DNA-binding domain superfamily/Winged helix DNA-binding domain"/>
    <property type="match status" value="1"/>
</dbReference>
<dbReference type="InterPro" id="IPR014757">
    <property type="entry name" value="Tscrpt_reg_IclR_C"/>
</dbReference>
<gene>
    <name evidence="6" type="ORF">SAMN03080602_02932</name>
</gene>
<evidence type="ECO:0000259" key="5">
    <source>
        <dbReference type="PROSITE" id="PS51078"/>
    </source>
</evidence>
<dbReference type="InterPro" id="IPR029016">
    <property type="entry name" value="GAF-like_dom_sf"/>
</dbReference>
<dbReference type="PANTHER" id="PTHR30136:SF35">
    <property type="entry name" value="HTH-TYPE TRANSCRIPTIONAL REGULATOR RV1719"/>
    <property type="match status" value="1"/>
</dbReference>
<dbReference type="InterPro" id="IPR036390">
    <property type="entry name" value="WH_DNA-bd_sf"/>
</dbReference>
<dbReference type="RefSeq" id="WP_085499690.1">
    <property type="nucleotide sequence ID" value="NZ_FXAO01000006.1"/>
</dbReference>
<organism evidence="6 7">
    <name type="scientific">Arenibacter troitsensis</name>
    <dbReference type="NCBI Taxonomy" id="188872"/>
    <lineage>
        <taxon>Bacteria</taxon>
        <taxon>Pseudomonadati</taxon>
        <taxon>Bacteroidota</taxon>
        <taxon>Flavobacteriia</taxon>
        <taxon>Flavobacteriales</taxon>
        <taxon>Flavobacteriaceae</taxon>
        <taxon>Arenibacter</taxon>
    </lineage>
</organism>
<dbReference type="AlphaFoldDB" id="A0A1X7KI00"/>
<sequence length="267" mass="30098">MKVKKEKEENKGSKHSVPNLERALKILELLTKYPEGLNITDISNHLDIPMNSTFRITSTLLDFGYLYRNEGSKAFTITGKLLSLGYSVLNEQTLIEKSIDVMRLLRDDIKETVLLGIMVNHEGIVLELIPGLHSIKFWVDIGTVFPSNVAAPSKAMIAFMPPNQQKEILDKMDFKKYTKQTITNISDYKKILKEVRTIGFSTDRGEEVTGVHCIGAPIFNRNGSPIAAIWVTGPEERLPEKSFNAIGVKVKEHAKLISERFGFYSEL</sequence>
<dbReference type="OrthoDB" id="9791752at2"/>
<feature type="domain" description="IclR-ED" evidence="5">
    <location>
        <begin position="80"/>
        <end position="263"/>
    </location>
</feature>
<dbReference type="GO" id="GO:0003700">
    <property type="term" value="F:DNA-binding transcription factor activity"/>
    <property type="evidence" value="ECO:0007669"/>
    <property type="project" value="TreeGrafter"/>
</dbReference>
<dbReference type="Pfam" id="PF01614">
    <property type="entry name" value="IclR_C"/>
    <property type="match status" value="1"/>
</dbReference>
<evidence type="ECO:0000313" key="6">
    <source>
        <dbReference type="EMBL" id="SMG40994.1"/>
    </source>
</evidence>
<dbReference type="PANTHER" id="PTHR30136">
    <property type="entry name" value="HELIX-TURN-HELIX TRANSCRIPTIONAL REGULATOR, ICLR FAMILY"/>
    <property type="match status" value="1"/>
</dbReference>
<dbReference type="Pfam" id="PF09339">
    <property type="entry name" value="HTH_IclR"/>
    <property type="match status" value="1"/>
</dbReference>
<reference evidence="7" key="1">
    <citation type="submission" date="2017-04" db="EMBL/GenBank/DDBJ databases">
        <authorList>
            <person name="Varghese N."/>
            <person name="Submissions S."/>
        </authorList>
    </citation>
    <scope>NUCLEOTIDE SEQUENCE [LARGE SCALE GENOMIC DNA]</scope>
    <source>
        <strain evidence="7">DSM 19835</strain>
    </source>
</reference>
<name>A0A1X7KI00_9FLAO</name>
<keyword evidence="7" id="KW-1185">Reference proteome</keyword>
<evidence type="ECO:0000256" key="1">
    <source>
        <dbReference type="ARBA" id="ARBA00023015"/>
    </source>
</evidence>
<accession>A0A1X7KI00</accession>
<dbReference type="SUPFAM" id="SSF46785">
    <property type="entry name" value="Winged helix' DNA-binding domain"/>
    <property type="match status" value="1"/>
</dbReference>
<keyword evidence="2" id="KW-0238">DNA-binding</keyword>